<feature type="compositionally biased region" description="Low complexity" evidence="10">
    <location>
        <begin position="1003"/>
        <end position="1015"/>
    </location>
</feature>
<feature type="compositionally biased region" description="Polar residues" evidence="10">
    <location>
        <begin position="942"/>
        <end position="961"/>
    </location>
</feature>
<dbReference type="InterPro" id="IPR000719">
    <property type="entry name" value="Prot_kinase_dom"/>
</dbReference>
<dbReference type="PROSITE" id="PS00107">
    <property type="entry name" value="PROTEIN_KINASE_ATP"/>
    <property type="match status" value="1"/>
</dbReference>
<keyword evidence="5 12" id="KW-0418">Kinase</keyword>
<evidence type="ECO:0000256" key="10">
    <source>
        <dbReference type="SAM" id="MobiDB-lite"/>
    </source>
</evidence>
<feature type="region of interest" description="Disordered" evidence="10">
    <location>
        <begin position="675"/>
        <end position="715"/>
    </location>
</feature>
<protein>
    <recommendedName>
        <fullName evidence="1">non-specific serine/threonine protein kinase</fullName>
        <ecNumber evidence="1">2.7.11.1</ecNumber>
    </recommendedName>
</protein>
<accession>A0A6G1GJM4</accession>
<gene>
    <name evidence="12" type="ORF">K402DRAFT_303531</name>
</gene>
<organism evidence="12 13">
    <name type="scientific">Aulographum hederae CBS 113979</name>
    <dbReference type="NCBI Taxonomy" id="1176131"/>
    <lineage>
        <taxon>Eukaryota</taxon>
        <taxon>Fungi</taxon>
        <taxon>Dikarya</taxon>
        <taxon>Ascomycota</taxon>
        <taxon>Pezizomycotina</taxon>
        <taxon>Dothideomycetes</taxon>
        <taxon>Pleosporomycetidae</taxon>
        <taxon>Aulographales</taxon>
        <taxon>Aulographaceae</taxon>
    </lineage>
</organism>
<proteinExistence type="predicted"/>
<feature type="region of interest" description="Disordered" evidence="10">
    <location>
        <begin position="283"/>
        <end position="302"/>
    </location>
</feature>
<keyword evidence="4 9" id="KW-0547">Nucleotide-binding</keyword>
<feature type="domain" description="Protein kinase" evidence="11">
    <location>
        <begin position="127"/>
        <end position="622"/>
    </location>
</feature>
<dbReference type="EMBL" id="ML977207">
    <property type="protein sequence ID" value="KAF1981111.1"/>
    <property type="molecule type" value="Genomic_DNA"/>
</dbReference>
<dbReference type="Proteomes" id="UP000800041">
    <property type="component" value="Unassembled WGS sequence"/>
</dbReference>
<feature type="compositionally biased region" description="Polar residues" evidence="10">
    <location>
        <begin position="1016"/>
        <end position="1027"/>
    </location>
</feature>
<evidence type="ECO:0000313" key="13">
    <source>
        <dbReference type="Proteomes" id="UP000800041"/>
    </source>
</evidence>
<feature type="region of interest" description="Disordered" evidence="10">
    <location>
        <begin position="559"/>
        <end position="590"/>
    </location>
</feature>
<evidence type="ECO:0000313" key="12">
    <source>
        <dbReference type="EMBL" id="KAF1981111.1"/>
    </source>
</evidence>
<evidence type="ECO:0000259" key="11">
    <source>
        <dbReference type="PROSITE" id="PS50011"/>
    </source>
</evidence>
<dbReference type="InterPro" id="IPR017441">
    <property type="entry name" value="Protein_kinase_ATP_BS"/>
</dbReference>
<keyword evidence="2" id="KW-0723">Serine/threonine-protein kinase</keyword>
<dbReference type="Gene3D" id="3.30.200.20">
    <property type="entry name" value="Phosphorylase Kinase, domain 1"/>
    <property type="match status" value="1"/>
</dbReference>
<reference evidence="12" key="1">
    <citation type="journal article" date="2020" name="Stud. Mycol.">
        <title>101 Dothideomycetes genomes: a test case for predicting lifestyles and emergence of pathogens.</title>
        <authorList>
            <person name="Haridas S."/>
            <person name="Albert R."/>
            <person name="Binder M."/>
            <person name="Bloem J."/>
            <person name="Labutti K."/>
            <person name="Salamov A."/>
            <person name="Andreopoulos B."/>
            <person name="Baker S."/>
            <person name="Barry K."/>
            <person name="Bills G."/>
            <person name="Bluhm B."/>
            <person name="Cannon C."/>
            <person name="Castanera R."/>
            <person name="Culley D."/>
            <person name="Daum C."/>
            <person name="Ezra D."/>
            <person name="Gonzalez J."/>
            <person name="Henrissat B."/>
            <person name="Kuo A."/>
            <person name="Liang C."/>
            <person name="Lipzen A."/>
            <person name="Lutzoni F."/>
            <person name="Magnuson J."/>
            <person name="Mondo S."/>
            <person name="Nolan M."/>
            <person name="Ohm R."/>
            <person name="Pangilinan J."/>
            <person name="Park H.-J."/>
            <person name="Ramirez L."/>
            <person name="Alfaro M."/>
            <person name="Sun H."/>
            <person name="Tritt A."/>
            <person name="Yoshinaga Y."/>
            <person name="Zwiers L.-H."/>
            <person name="Turgeon B."/>
            <person name="Goodwin S."/>
            <person name="Spatafora J."/>
            <person name="Crous P."/>
            <person name="Grigoriev I."/>
        </authorList>
    </citation>
    <scope>NUCLEOTIDE SEQUENCE</scope>
    <source>
        <strain evidence="12">CBS 113979</strain>
    </source>
</reference>
<dbReference type="SMART" id="SM00220">
    <property type="entry name" value="S_TKc"/>
    <property type="match status" value="1"/>
</dbReference>
<dbReference type="OrthoDB" id="68483at2759"/>
<keyword evidence="6 9" id="KW-0067">ATP-binding</keyword>
<dbReference type="SUPFAM" id="SSF56112">
    <property type="entry name" value="Protein kinase-like (PK-like)"/>
    <property type="match status" value="1"/>
</dbReference>
<keyword evidence="13" id="KW-1185">Reference proteome</keyword>
<evidence type="ECO:0000256" key="3">
    <source>
        <dbReference type="ARBA" id="ARBA00022679"/>
    </source>
</evidence>
<evidence type="ECO:0000256" key="7">
    <source>
        <dbReference type="ARBA" id="ARBA00047899"/>
    </source>
</evidence>
<dbReference type="GO" id="GO:0005524">
    <property type="term" value="F:ATP binding"/>
    <property type="evidence" value="ECO:0007669"/>
    <property type="project" value="UniProtKB-UniRule"/>
</dbReference>
<dbReference type="AlphaFoldDB" id="A0A6G1GJM4"/>
<evidence type="ECO:0000256" key="8">
    <source>
        <dbReference type="ARBA" id="ARBA00048679"/>
    </source>
</evidence>
<feature type="binding site" evidence="9">
    <location>
        <position position="156"/>
    </location>
    <ligand>
        <name>ATP</name>
        <dbReference type="ChEBI" id="CHEBI:30616"/>
    </ligand>
</feature>
<dbReference type="GO" id="GO:0001558">
    <property type="term" value="P:regulation of cell growth"/>
    <property type="evidence" value="ECO:0007669"/>
    <property type="project" value="UniProtKB-ARBA"/>
</dbReference>
<dbReference type="Gene3D" id="1.10.510.10">
    <property type="entry name" value="Transferase(Phosphotransferase) domain 1"/>
    <property type="match status" value="1"/>
</dbReference>
<feature type="non-terminal residue" evidence="12">
    <location>
        <position position="1027"/>
    </location>
</feature>
<feature type="compositionally biased region" description="Low complexity" evidence="10">
    <location>
        <begin position="765"/>
        <end position="785"/>
    </location>
</feature>
<feature type="non-terminal residue" evidence="12">
    <location>
        <position position="1"/>
    </location>
</feature>
<feature type="compositionally biased region" description="Polar residues" evidence="10">
    <location>
        <begin position="896"/>
        <end position="925"/>
    </location>
</feature>
<comment type="catalytic activity">
    <reaction evidence="7">
        <text>L-threonyl-[protein] + ATP = O-phospho-L-threonyl-[protein] + ADP + H(+)</text>
        <dbReference type="Rhea" id="RHEA:46608"/>
        <dbReference type="Rhea" id="RHEA-COMP:11060"/>
        <dbReference type="Rhea" id="RHEA-COMP:11605"/>
        <dbReference type="ChEBI" id="CHEBI:15378"/>
        <dbReference type="ChEBI" id="CHEBI:30013"/>
        <dbReference type="ChEBI" id="CHEBI:30616"/>
        <dbReference type="ChEBI" id="CHEBI:61977"/>
        <dbReference type="ChEBI" id="CHEBI:456216"/>
        <dbReference type="EC" id="2.7.11.1"/>
    </reaction>
</comment>
<keyword evidence="3" id="KW-0808">Transferase</keyword>
<evidence type="ECO:0000256" key="1">
    <source>
        <dbReference type="ARBA" id="ARBA00012513"/>
    </source>
</evidence>
<dbReference type="PANTHER" id="PTHR43895">
    <property type="entry name" value="CALCIUM/CALMODULIN-DEPENDENT PROTEIN KINASE KINASE-RELATED"/>
    <property type="match status" value="1"/>
</dbReference>
<dbReference type="GO" id="GO:0007165">
    <property type="term" value="P:signal transduction"/>
    <property type="evidence" value="ECO:0007669"/>
    <property type="project" value="TreeGrafter"/>
</dbReference>
<dbReference type="InterPro" id="IPR011009">
    <property type="entry name" value="Kinase-like_dom_sf"/>
</dbReference>
<sequence length="1027" mass="113637">FPNQAYSALQSQNYPVPFPPHILRTRSSNPSPYLAFTSTSGQLPVNPLHEHLVTNEPGSRTVGNSPATSPGLFTPRTSPHRETMEPLDQGGYSSPYLHFTQRQQPKETHVADIEVDPISGRKLINQYEVIDELGRGVHGKVKLGRNLTDGHFVAIKIVERYSKKRRLGKNTSHEDKIKKEIAILKKARHPNIVSLLEVIDDPACKKVYIVLEHVELGEVKWRAEGSKEVRLVEYRRYQREQQGIFNDEAAELEDELILKKGAEKRARKEKRKWKRLGHRQRGESSSWSFEHGGDSDDSDADDLRLAKSSSENALLTVEDPYLTAKRDYSHSAEGGALETPLLQEPPESEDEVISTGLEGTMYGAYDPDMSRRPPSISSSFASNPLQSTNDEMLPDHFRYVPLMTLGAARSAFRDTVLGLEYLHYQGVIHRDIKPANLLQTKDYRVKISDFGVSYLGRESGHLTGSHESESDLPDENAAVELAKTVGTPAFYAPELCQIDNDEENSPPVTGQIDVWALGVTLYCLVFGRVPFHDLNTFVLMKMIATEDVYIPPQRLRAVEEKQSSRPNSHGRVVPPLNTNKRETHESSYEDVDDDLRDLIKRLLIKDPSKRMKLVEVKHHPWVLRGILDPRQWLEDTDPSRQTKGQRIEVSKEDVADAVVPINLVERLKSVTRKIGGALGIGGGNRQTSSSHRRRAKSTATVGGLDDPHAQPSVGLSTASAAGHVDQADLLREEYSQASSASPASSRTPSIASPEAVRTGSVTGNVSRQSSVSSASSRRPRTATVTEAKPPTQGSPRFLPYEGDQLQLQETTEQRFNRAKEQMYRRRKLELDMKNERPSSSMSAHLPSAPDQRGCPPSPDDEAFYKKQQTEASSSLEDMIPDPGEGDFSGLPPARLLSSSSEDQFASGLSYSTSNPSIPSVVSADSSLVPEESTHQLYKHSDGASQDSDNTTKQPSRVSNSQEDFDGYDGDHAMESDDDSESDDDFIDITSKKRPVARGSIGQAIKDAAAAASAKSTRSGSNNTMKRV</sequence>
<feature type="region of interest" description="Disordered" evidence="10">
    <location>
        <begin position="733"/>
        <end position="800"/>
    </location>
</feature>
<evidence type="ECO:0000256" key="5">
    <source>
        <dbReference type="ARBA" id="ARBA00022777"/>
    </source>
</evidence>
<feature type="compositionally biased region" description="Polar residues" evidence="10">
    <location>
        <begin position="56"/>
        <end position="68"/>
    </location>
</feature>
<name>A0A6G1GJM4_9PEZI</name>
<feature type="region of interest" description="Disordered" evidence="10">
    <location>
        <begin position="830"/>
        <end position="1027"/>
    </location>
</feature>
<dbReference type="PROSITE" id="PS50011">
    <property type="entry name" value="PROTEIN_KINASE_DOM"/>
    <property type="match status" value="1"/>
</dbReference>
<dbReference type="Pfam" id="PF00069">
    <property type="entry name" value="Pkinase"/>
    <property type="match status" value="2"/>
</dbReference>
<feature type="compositionally biased region" description="Acidic residues" evidence="10">
    <location>
        <begin position="975"/>
        <end position="986"/>
    </location>
</feature>
<evidence type="ECO:0000256" key="6">
    <source>
        <dbReference type="ARBA" id="ARBA00022840"/>
    </source>
</evidence>
<evidence type="ECO:0000256" key="4">
    <source>
        <dbReference type="ARBA" id="ARBA00022741"/>
    </source>
</evidence>
<dbReference type="CDD" id="cd14008">
    <property type="entry name" value="STKc_LKB1_CaMKK"/>
    <property type="match status" value="1"/>
</dbReference>
<dbReference type="PANTHER" id="PTHR43895:SF152">
    <property type="entry name" value="SERINE_THREONINE-PROTEIN KINASE TOS3"/>
    <property type="match status" value="1"/>
</dbReference>
<evidence type="ECO:0000256" key="2">
    <source>
        <dbReference type="ARBA" id="ARBA00022527"/>
    </source>
</evidence>
<dbReference type="GO" id="GO:0004674">
    <property type="term" value="F:protein serine/threonine kinase activity"/>
    <property type="evidence" value="ECO:0007669"/>
    <property type="project" value="UniProtKB-KW"/>
</dbReference>
<dbReference type="EC" id="2.7.11.1" evidence="1"/>
<feature type="compositionally biased region" description="Low complexity" evidence="10">
    <location>
        <begin position="735"/>
        <end position="753"/>
    </location>
</feature>
<dbReference type="GO" id="GO:0042149">
    <property type="term" value="P:cellular response to glucose starvation"/>
    <property type="evidence" value="ECO:0007669"/>
    <property type="project" value="UniProtKB-ARBA"/>
</dbReference>
<feature type="region of interest" description="Disordered" evidence="10">
    <location>
        <begin position="54"/>
        <end position="83"/>
    </location>
</feature>
<evidence type="ECO:0000256" key="9">
    <source>
        <dbReference type="PROSITE-ProRule" id="PRU10141"/>
    </source>
</evidence>
<dbReference type="FunFam" id="3.30.200.20:FF:000206">
    <property type="entry name" value="Serine/threonine-protein kinase Ssp1"/>
    <property type="match status" value="1"/>
</dbReference>
<comment type="catalytic activity">
    <reaction evidence="8">
        <text>L-seryl-[protein] + ATP = O-phospho-L-seryl-[protein] + ADP + H(+)</text>
        <dbReference type="Rhea" id="RHEA:17989"/>
        <dbReference type="Rhea" id="RHEA-COMP:9863"/>
        <dbReference type="Rhea" id="RHEA-COMP:11604"/>
        <dbReference type="ChEBI" id="CHEBI:15378"/>
        <dbReference type="ChEBI" id="CHEBI:29999"/>
        <dbReference type="ChEBI" id="CHEBI:30616"/>
        <dbReference type="ChEBI" id="CHEBI:83421"/>
        <dbReference type="ChEBI" id="CHEBI:456216"/>
        <dbReference type="EC" id="2.7.11.1"/>
    </reaction>
</comment>
<dbReference type="FunFam" id="1.10.510.10:FF:000614">
    <property type="entry name" value="Serine/threonine protein kinase, putative"/>
    <property type="match status" value="1"/>
</dbReference>